<evidence type="ECO:0000313" key="2">
    <source>
        <dbReference type="EMBL" id="MBT0608210.1"/>
    </source>
</evidence>
<organism evidence="2 3">
    <name type="scientific">Aequorivita echinoideorum</name>
    <dbReference type="NCBI Taxonomy" id="1549647"/>
    <lineage>
        <taxon>Bacteria</taxon>
        <taxon>Pseudomonadati</taxon>
        <taxon>Bacteroidota</taxon>
        <taxon>Flavobacteriia</taxon>
        <taxon>Flavobacteriales</taxon>
        <taxon>Flavobacteriaceae</taxon>
        <taxon>Aequorivita</taxon>
    </lineage>
</organism>
<feature type="signal peptide" evidence="1">
    <location>
        <begin position="1"/>
        <end position="22"/>
    </location>
</feature>
<dbReference type="RefSeq" id="WP_214113080.1">
    <property type="nucleotide sequence ID" value="NZ_JAHCTB010000003.1"/>
</dbReference>
<evidence type="ECO:0008006" key="4">
    <source>
        <dbReference type="Google" id="ProtNLM"/>
    </source>
</evidence>
<reference evidence="2 3" key="1">
    <citation type="submission" date="2021-05" db="EMBL/GenBank/DDBJ databases">
        <title>Aequorivita echinoideorum JCM 30378 genome.</title>
        <authorList>
            <person name="Zhang H."/>
            <person name="Li C."/>
        </authorList>
    </citation>
    <scope>NUCLEOTIDE SEQUENCE [LARGE SCALE GENOMIC DNA]</scope>
    <source>
        <strain evidence="2 3">JCM30378</strain>
    </source>
</reference>
<dbReference type="EMBL" id="JAHCTB010000003">
    <property type="protein sequence ID" value="MBT0608210.1"/>
    <property type="molecule type" value="Genomic_DNA"/>
</dbReference>
<feature type="chain" id="PRO_5046660542" description="Lipoprotein" evidence="1">
    <location>
        <begin position="23"/>
        <end position="153"/>
    </location>
</feature>
<sequence>MIKNIAIVGMILVLTACGSKKAAVENSDETMTPKESKDVVLGKSQAISYKSLGNGVASISLELYENNTFLFDFKSIPQPESNEKPARISEKGTYTSDGNWKTLYFKNPKFSVDAIFDQNYAGSADFNVIDDKSVKINTSKNSLNIWGVVCEKQ</sequence>
<dbReference type="Proteomes" id="UP001297092">
    <property type="component" value="Unassembled WGS sequence"/>
</dbReference>
<keyword evidence="3" id="KW-1185">Reference proteome</keyword>
<name>A0ABS5S4R3_9FLAO</name>
<proteinExistence type="predicted"/>
<accession>A0ABS5S4R3</accession>
<evidence type="ECO:0000256" key="1">
    <source>
        <dbReference type="SAM" id="SignalP"/>
    </source>
</evidence>
<gene>
    <name evidence="2" type="ORF">KIV10_08460</name>
</gene>
<keyword evidence="1" id="KW-0732">Signal</keyword>
<protein>
    <recommendedName>
        <fullName evidence="4">Lipoprotein</fullName>
    </recommendedName>
</protein>
<dbReference type="PROSITE" id="PS51257">
    <property type="entry name" value="PROKAR_LIPOPROTEIN"/>
    <property type="match status" value="1"/>
</dbReference>
<comment type="caution">
    <text evidence="2">The sequence shown here is derived from an EMBL/GenBank/DDBJ whole genome shotgun (WGS) entry which is preliminary data.</text>
</comment>
<evidence type="ECO:0000313" key="3">
    <source>
        <dbReference type="Proteomes" id="UP001297092"/>
    </source>
</evidence>